<reference evidence="2" key="2">
    <citation type="submission" date="2018-02" db="UniProtKB">
        <authorList>
            <consortium name="EnsemblMetazoa"/>
        </authorList>
    </citation>
    <scope>IDENTIFICATION</scope>
</reference>
<reference evidence="3" key="1">
    <citation type="submission" date="2013-10" db="EMBL/GenBank/DDBJ databases">
        <title>Genome sequencing of Onchocerca volvulus.</title>
        <authorList>
            <person name="Cotton J."/>
            <person name="Tsai J."/>
            <person name="Stanley E."/>
            <person name="Tracey A."/>
            <person name="Holroyd N."/>
            <person name="Lustigman S."/>
            <person name="Berriman M."/>
        </authorList>
    </citation>
    <scope>NUCLEOTIDE SEQUENCE</scope>
</reference>
<keyword evidence="1" id="KW-0012">Acyltransferase</keyword>
<dbReference type="EnsemblMetazoa" id="OVOC567.2">
    <property type="protein sequence ID" value="OVOC567.2"/>
    <property type="gene ID" value="WBGene00237376"/>
</dbReference>
<dbReference type="GO" id="GO:0004343">
    <property type="term" value="F:glucosamine 6-phosphate N-acetyltransferase activity"/>
    <property type="evidence" value="ECO:0007669"/>
    <property type="project" value="UniProtKB-UniRule"/>
</dbReference>
<dbReference type="InterPro" id="IPR016181">
    <property type="entry name" value="Acyl_CoA_acyltransferase"/>
</dbReference>
<protein>
    <recommendedName>
        <fullName evidence="1">Glucosamine 6-phosphate N-acetyltransferase</fullName>
        <ecNumber evidence="1">2.3.1.4</ecNumber>
    </recommendedName>
</protein>
<dbReference type="Proteomes" id="UP000024404">
    <property type="component" value="Unassembled WGS sequence"/>
</dbReference>
<dbReference type="STRING" id="6282.A0A2K6W7M0"/>
<comment type="similarity">
    <text evidence="1">Belongs to the acetyltransferase family. GNA1 subfamily.</text>
</comment>
<comment type="catalytic activity">
    <reaction evidence="1">
        <text>D-glucosamine 6-phosphate + acetyl-CoA = N-acetyl-D-glucosamine 6-phosphate + CoA + H(+)</text>
        <dbReference type="Rhea" id="RHEA:10292"/>
        <dbReference type="ChEBI" id="CHEBI:15378"/>
        <dbReference type="ChEBI" id="CHEBI:57287"/>
        <dbReference type="ChEBI" id="CHEBI:57288"/>
        <dbReference type="ChEBI" id="CHEBI:57513"/>
        <dbReference type="ChEBI" id="CHEBI:58725"/>
        <dbReference type="EC" id="2.3.1.4"/>
    </reaction>
</comment>
<dbReference type="EMBL" id="CMVM020000020">
    <property type="status" value="NOT_ANNOTATED_CDS"/>
    <property type="molecule type" value="Genomic_DNA"/>
</dbReference>
<dbReference type="PANTHER" id="PTHR13355">
    <property type="entry name" value="GLUCOSAMINE 6-PHOSPHATE N-ACETYLTRANSFERASE"/>
    <property type="match status" value="1"/>
</dbReference>
<dbReference type="EC" id="2.3.1.4" evidence="1"/>
<dbReference type="InterPro" id="IPR039143">
    <property type="entry name" value="GNPNAT1-like"/>
</dbReference>
<dbReference type="EnsemblMetazoa" id="OVOC567.1">
    <property type="protein sequence ID" value="OVOC567.1"/>
    <property type="gene ID" value="WBGene00237376"/>
</dbReference>
<dbReference type="SUPFAM" id="SSF55729">
    <property type="entry name" value="Acyl-CoA N-acyltransferases (Nat)"/>
    <property type="match status" value="1"/>
</dbReference>
<evidence type="ECO:0000313" key="3">
    <source>
        <dbReference type="Proteomes" id="UP000024404"/>
    </source>
</evidence>
<evidence type="ECO:0000256" key="1">
    <source>
        <dbReference type="RuleBase" id="RU365086"/>
    </source>
</evidence>
<dbReference type="Gene3D" id="3.40.630.30">
    <property type="match status" value="1"/>
</dbReference>
<keyword evidence="1" id="KW-0808">Transferase</keyword>
<keyword evidence="3" id="KW-1185">Reference proteome</keyword>
<dbReference type="GO" id="GO:0006048">
    <property type="term" value="P:UDP-N-acetylglucosamine biosynthetic process"/>
    <property type="evidence" value="ECO:0007669"/>
    <property type="project" value="UniProtKB-UniRule"/>
</dbReference>
<proteinExistence type="inferred from homology"/>
<dbReference type="AlphaFoldDB" id="A0A2K6W7M0"/>
<sequence>MDEMKQLNRQLKNLKAMEGKLHQYPVQPGYSSIFAESFLDFVRFRDELPSVPEGYELRTLRWNDGYLGYLELLSQLDETAEITLDMYSRSVKRIVASATLFLEFKFTHEAGYFGRIGDVVVDKTVLDLFLPEILCQYLASLARHIGVFKLLLECNVDMISCYEELGFKKDTRNISLSQSFKENRQIEII</sequence>
<organism evidence="2 3">
    <name type="scientific">Onchocerca volvulus</name>
    <dbReference type="NCBI Taxonomy" id="6282"/>
    <lineage>
        <taxon>Eukaryota</taxon>
        <taxon>Metazoa</taxon>
        <taxon>Ecdysozoa</taxon>
        <taxon>Nematoda</taxon>
        <taxon>Chromadorea</taxon>
        <taxon>Rhabditida</taxon>
        <taxon>Spirurina</taxon>
        <taxon>Spiruromorpha</taxon>
        <taxon>Filarioidea</taxon>
        <taxon>Onchocercidae</taxon>
        <taxon>Onchocerca</taxon>
    </lineage>
</organism>
<dbReference type="UniPathway" id="UPA00113">
    <property type="reaction ID" value="UER00529"/>
</dbReference>
<comment type="pathway">
    <text evidence="1">Nucleotide-sugar biosynthesis; UDP-N-acetyl-alpha-D-glucosamine biosynthesis; N-acetyl-alpha-D-glucosamine 1-phosphate from alpha-D-glucosamine 6-phosphate (route I): step 1/2.</text>
</comment>
<evidence type="ECO:0000313" key="2">
    <source>
        <dbReference type="EnsemblMetazoa" id="OVOC567.1"/>
    </source>
</evidence>
<accession>A0A2K6W7M0</accession>
<dbReference type="PANTHER" id="PTHR13355:SF11">
    <property type="entry name" value="GLUCOSAMINE 6-PHOSPHATE N-ACETYLTRANSFERASE"/>
    <property type="match status" value="1"/>
</dbReference>
<name>A0A2K6W7M0_ONCVO</name>